<evidence type="ECO:0000313" key="2">
    <source>
        <dbReference type="EMBL" id="ACB50371.1"/>
    </source>
</evidence>
<proteinExistence type="predicted"/>
<dbReference type="STRING" id="43989.cce_1020"/>
<dbReference type="KEGG" id="cyt:cce_1020"/>
<feature type="transmembrane region" description="Helical" evidence="1">
    <location>
        <begin position="58"/>
        <end position="79"/>
    </location>
</feature>
<sequence>MKWIVYVVITIIVYSIIIIKLKVKTQREKVREAYIFWNTLIFFLVFEFIFIESIVSQFLLHLFGLLLSFIYSVSIYLYLKSIRKDIDTIFYKLLEQSHGKISILTFMQATELPPNKAQDYLDKKMRELKGNRHSTRGNIYYEFSGWQNY</sequence>
<evidence type="ECO:0000256" key="1">
    <source>
        <dbReference type="SAM" id="Phobius"/>
    </source>
</evidence>
<keyword evidence="3" id="KW-1185">Reference proteome</keyword>
<keyword evidence="1" id="KW-0812">Transmembrane</keyword>
<accession>B1WTQ5</accession>
<dbReference type="Proteomes" id="UP000001203">
    <property type="component" value="Chromosome circular"/>
</dbReference>
<dbReference type="OrthoDB" id="428586at2"/>
<evidence type="ECO:0000313" key="3">
    <source>
        <dbReference type="Proteomes" id="UP000001203"/>
    </source>
</evidence>
<feature type="transmembrane region" description="Helical" evidence="1">
    <location>
        <begin position="35"/>
        <end position="52"/>
    </location>
</feature>
<dbReference type="AlphaFoldDB" id="B1WTQ5"/>
<dbReference type="HOGENOM" id="CLU_1746583_0_0_3"/>
<organism evidence="2 3">
    <name type="scientific">Crocosphaera subtropica (strain ATCC 51142 / BH68)</name>
    <name type="common">Cyanothece sp. (strain ATCC 51142)</name>
    <dbReference type="NCBI Taxonomy" id="43989"/>
    <lineage>
        <taxon>Bacteria</taxon>
        <taxon>Bacillati</taxon>
        <taxon>Cyanobacteriota</taxon>
        <taxon>Cyanophyceae</taxon>
        <taxon>Oscillatoriophycideae</taxon>
        <taxon>Chroococcales</taxon>
        <taxon>Aphanothecaceae</taxon>
        <taxon>Crocosphaera</taxon>
        <taxon>Crocosphaera subtropica</taxon>
    </lineage>
</organism>
<dbReference type="EMBL" id="CP000806">
    <property type="protein sequence ID" value="ACB50371.1"/>
    <property type="molecule type" value="Genomic_DNA"/>
</dbReference>
<name>B1WTQ5_CROS5</name>
<dbReference type="eggNOG" id="ENOG5033MWG">
    <property type="taxonomic scope" value="Bacteria"/>
</dbReference>
<keyword evidence="1" id="KW-0472">Membrane</keyword>
<keyword evidence="1" id="KW-1133">Transmembrane helix</keyword>
<reference evidence="2 3" key="1">
    <citation type="journal article" date="2008" name="Proc. Natl. Acad. Sci. U.S.A.">
        <title>The genome of Cyanothece 51142, a unicellular diazotrophic cyanobacterium important in the marine nitrogen cycle.</title>
        <authorList>
            <person name="Welsh E.A."/>
            <person name="Liberton M."/>
            <person name="Stoeckel J."/>
            <person name="Loh T."/>
            <person name="Elvitigala T."/>
            <person name="Wang C."/>
            <person name="Wollam A."/>
            <person name="Fulton R.S."/>
            <person name="Clifton S.W."/>
            <person name="Jacobs J.M."/>
            <person name="Aurora R."/>
            <person name="Ghosh B.K."/>
            <person name="Sherman L.A."/>
            <person name="Smith R.D."/>
            <person name="Wilson R.K."/>
            <person name="Pakrasi H.B."/>
        </authorList>
    </citation>
    <scope>NUCLEOTIDE SEQUENCE [LARGE SCALE GENOMIC DNA]</scope>
    <source>
        <strain evidence="3">ATCC 51142 / BH68</strain>
    </source>
</reference>
<gene>
    <name evidence="2" type="ordered locus">cce_1020</name>
</gene>
<feature type="transmembrane region" description="Helical" evidence="1">
    <location>
        <begin position="6"/>
        <end position="23"/>
    </location>
</feature>
<protein>
    <submittedName>
        <fullName evidence="2">Uncharacterized protein</fullName>
    </submittedName>
</protein>
<dbReference type="RefSeq" id="WP_009547083.1">
    <property type="nucleotide sequence ID" value="NC_010546.1"/>
</dbReference>